<reference evidence="2 4" key="1">
    <citation type="submission" date="2016-05" db="EMBL/GenBank/DDBJ databases">
        <title>Draft Genome Sequences of Stenotrophomonas maltophilia Strains Sm32COP, Sm41DVV, Sm46PAILV, SmF3, SmF22, SmSOFb1 and SmCVFa1, Isolated from Different Manures, in France.</title>
        <authorList>
            <person name="Nazaret S."/>
            <person name="Bodilis J."/>
        </authorList>
    </citation>
    <scope>NUCLEOTIDE SEQUENCE [LARGE SCALE GENOMIC DNA]</scope>
    <source>
        <strain evidence="2 4">Sm46PAILV</strain>
    </source>
</reference>
<evidence type="ECO:0000313" key="3">
    <source>
        <dbReference type="EMBL" id="OWQ77546.1"/>
    </source>
</evidence>
<keyword evidence="1" id="KW-0472">Membrane</keyword>
<evidence type="ECO:0000313" key="4">
    <source>
        <dbReference type="Proteomes" id="UP000092256"/>
    </source>
</evidence>
<dbReference type="AlphaFoldDB" id="A0A1A6Y447"/>
<accession>A0A1A6Y447</accession>
<proteinExistence type="predicted"/>
<evidence type="ECO:0000313" key="2">
    <source>
        <dbReference type="EMBL" id="OBU69720.1"/>
    </source>
</evidence>
<organism evidence="2 4">
    <name type="scientific">Stenotrophomonas maltophilia</name>
    <name type="common">Pseudomonas maltophilia</name>
    <name type="synonym">Xanthomonas maltophilia</name>
    <dbReference type="NCBI Taxonomy" id="40324"/>
    <lineage>
        <taxon>Bacteria</taxon>
        <taxon>Pseudomonadati</taxon>
        <taxon>Pseudomonadota</taxon>
        <taxon>Gammaproteobacteria</taxon>
        <taxon>Lysobacterales</taxon>
        <taxon>Lysobacteraceae</taxon>
        <taxon>Stenotrophomonas</taxon>
        <taxon>Stenotrophomonas maltophilia group</taxon>
    </lineage>
</organism>
<evidence type="ECO:0000313" key="5">
    <source>
        <dbReference type="Proteomes" id="UP000197090"/>
    </source>
</evidence>
<dbReference type="EMBL" id="LYVJ01000002">
    <property type="protein sequence ID" value="OBU69720.1"/>
    <property type="molecule type" value="Genomic_DNA"/>
</dbReference>
<dbReference type="Proteomes" id="UP000092256">
    <property type="component" value="Unassembled WGS sequence"/>
</dbReference>
<evidence type="ECO:0000256" key="1">
    <source>
        <dbReference type="SAM" id="Phobius"/>
    </source>
</evidence>
<feature type="transmembrane region" description="Helical" evidence="1">
    <location>
        <begin position="49"/>
        <end position="68"/>
    </location>
</feature>
<keyword evidence="1" id="KW-1133">Transmembrane helix</keyword>
<reference evidence="3 5" key="2">
    <citation type="submission" date="2017-06" db="EMBL/GenBank/DDBJ databases">
        <authorList>
            <person name="Kim H.J."/>
            <person name="Triplett B.A."/>
        </authorList>
    </citation>
    <scope>NUCLEOTIDE SEQUENCE [LARGE SCALE GENOMIC DNA]</scope>
    <source>
        <strain evidence="3 5">594</strain>
    </source>
</reference>
<comment type="caution">
    <text evidence="2">The sequence shown here is derived from an EMBL/GenBank/DDBJ whole genome shotgun (WGS) entry which is preliminary data.</text>
</comment>
<sequence>MDRWTWMMVRMYAPALGALALGLLLMLPLGMLRESPVLAGVYAMARWLPALAIAVSVTLALVATVRLWRWDQGRSQLVCECGGLLGRERTGRFGAYRKCLACNRNVNERYYT</sequence>
<evidence type="ECO:0008006" key="6">
    <source>
        <dbReference type="Google" id="ProtNLM"/>
    </source>
</evidence>
<name>A0A1A6Y447_STEMA</name>
<keyword evidence="1" id="KW-0812">Transmembrane</keyword>
<protein>
    <recommendedName>
        <fullName evidence="6">Transmembrane protein</fullName>
    </recommendedName>
</protein>
<gene>
    <name evidence="2" type="ORF">A9K58_03345</name>
    <name evidence="3" type="ORF">CEE63_03820</name>
</gene>
<dbReference type="Proteomes" id="UP000197090">
    <property type="component" value="Unassembled WGS sequence"/>
</dbReference>
<dbReference type="EMBL" id="NIVX01000031">
    <property type="protein sequence ID" value="OWQ77546.1"/>
    <property type="molecule type" value="Genomic_DNA"/>
</dbReference>